<dbReference type="RefSeq" id="WP_085882598.1">
    <property type="nucleotide sequence ID" value="NZ_FWFR01000001.1"/>
</dbReference>
<dbReference type="EMBL" id="FWFR01000001">
    <property type="protein sequence ID" value="SLN35018.1"/>
    <property type="molecule type" value="Genomic_DNA"/>
</dbReference>
<dbReference type="InterPro" id="IPR007709">
    <property type="entry name" value="N-FG_amidohydro"/>
</dbReference>
<evidence type="ECO:0000313" key="1">
    <source>
        <dbReference type="EMBL" id="SLN35018.1"/>
    </source>
</evidence>
<dbReference type="Proteomes" id="UP000193200">
    <property type="component" value="Unassembled WGS sequence"/>
</dbReference>
<gene>
    <name evidence="1" type="ORF">OCH7691_01379</name>
</gene>
<reference evidence="1 2" key="1">
    <citation type="submission" date="2017-03" db="EMBL/GenBank/DDBJ databases">
        <authorList>
            <person name="Afonso C.L."/>
            <person name="Miller P.J."/>
            <person name="Scott M.A."/>
            <person name="Spackman E."/>
            <person name="Goraichik I."/>
            <person name="Dimitrov K.M."/>
            <person name="Suarez D.L."/>
            <person name="Swayne D.E."/>
        </authorList>
    </citation>
    <scope>NUCLEOTIDE SEQUENCE [LARGE SCALE GENOMIC DNA]</scope>
    <source>
        <strain evidence="1 2">CECT 7691</strain>
    </source>
</reference>
<dbReference type="GO" id="GO:0016787">
    <property type="term" value="F:hydrolase activity"/>
    <property type="evidence" value="ECO:0007669"/>
    <property type="project" value="UniProtKB-KW"/>
</dbReference>
<organism evidence="1 2">
    <name type="scientific">Oceanibacterium hippocampi</name>
    <dbReference type="NCBI Taxonomy" id="745714"/>
    <lineage>
        <taxon>Bacteria</taxon>
        <taxon>Pseudomonadati</taxon>
        <taxon>Pseudomonadota</taxon>
        <taxon>Alphaproteobacteria</taxon>
        <taxon>Sneathiellales</taxon>
        <taxon>Sneathiellaceae</taxon>
        <taxon>Oceanibacterium</taxon>
    </lineage>
</organism>
<protein>
    <submittedName>
        <fullName evidence="1">N-formylglutamate amidohydrolase</fullName>
    </submittedName>
</protein>
<accession>A0A1Y5SB04</accession>
<proteinExistence type="predicted"/>
<name>A0A1Y5SB04_9PROT</name>
<keyword evidence="2" id="KW-1185">Reference proteome</keyword>
<keyword evidence="1" id="KW-0378">Hydrolase</keyword>
<dbReference type="OrthoDB" id="8716700at2"/>
<evidence type="ECO:0000313" key="2">
    <source>
        <dbReference type="Proteomes" id="UP000193200"/>
    </source>
</evidence>
<dbReference type="AlphaFoldDB" id="A0A1Y5SB04"/>
<dbReference type="SUPFAM" id="SSF53187">
    <property type="entry name" value="Zn-dependent exopeptidases"/>
    <property type="match status" value="1"/>
</dbReference>
<sequence>MPVPLIDRVPDDATRRIADSEAAPSRIAIEAPAVQNLPFVYASPHSGRDYSETFLAASRLDPVTIRRSEDSFIDEVFAAAPECGAPLLKALFPRAYCDPNREPYELDPAMFAEPLPDFVNTTSVRVAGGLGTLARVVANGCEIYARKLSFAEAERRVRDCYNPYHRALARLLSDTRARFGFAVVVDCHSMPSIGGPMDQDDGDRRADIVLGDRYGTACAPALTDHAARALTDLGYRVARNAPYAGGHTTVRYGQPERGYHALQIEINRALYMDEERIERLPALGRLAADMTRLIERLGAMSHSLLLP</sequence>
<dbReference type="Pfam" id="PF05013">
    <property type="entry name" value="FGase"/>
    <property type="match status" value="1"/>
</dbReference>
<dbReference type="InParanoid" id="A0A1Y5SB04"/>
<dbReference type="Gene3D" id="3.40.630.40">
    <property type="entry name" value="Zn-dependent exopeptidases"/>
    <property type="match status" value="1"/>
</dbReference>